<dbReference type="GO" id="GO:0019284">
    <property type="term" value="P:L-methionine salvage from S-adenosylmethionine"/>
    <property type="evidence" value="ECO:0007669"/>
    <property type="project" value="InterPro"/>
</dbReference>
<feature type="binding site" evidence="9">
    <location>
        <position position="97"/>
    </location>
    <ligand>
        <name>Ni(2+)</name>
        <dbReference type="ChEBI" id="CHEBI:49786"/>
    </ligand>
</feature>
<dbReference type="PANTHER" id="PTHR23418">
    <property type="entry name" value="ACIREDUCTONE DIOXYGENASE"/>
    <property type="match status" value="1"/>
</dbReference>
<gene>
    <name evidence="9" type="primary">mtnD</name>
    <name evidence="10" type="ORF">A2557_03500</name>
</gene>
<dbReference type="InterPro" id="IPR004313">
    <property type="entry name" value="ARD"/>
</dbReference>
<dbReference type="CDD" id="cd02232">
    <property type="entry name" value="cupin_ARD"/>
    <property type="match status" value="1"/>
</dbReference>
<comment type="subunit">
    <text evidence="9">Monomer.</text>
</comment>
<protein>
    <recommendedName>
        <fullName evidence="9">Acireductone dioxygenase</fullName>
    </recommendedName>
    <alternativeName>
        <fullName evidence="9">1,2-dihydroxy-3-keto-5-methylthiopentene dioxygenase</fullName>
        <shortName evidence="9">DHK-MTPene dioxygenase</shortName>
    </alternativeName>
    <alternativeName>
        <fullName evidence="9">Acireductone dioxygenase (Fe(2+)-requiring)</fullName>
        <shortName evidence="9">ARD'</shortName>
        <shortName evidence="9">Fe-ARD</shortName>
        <ecNumber evidence="9">1.13.11.54</ecNumber>
    </alternativeName>
    <alternativeName>
        <fullName evidence="9">Acireductone dioxygenase (Ni(2+)-requiring)</fullName>
        <shortName evidence="9">ARD</shortName>
        <shortName evidence="9">Ni-ARD</shortName>
        <ecNumber evidence="9">1.13.11.53</ecNumber>
    </alternativeName>
</protein>
<proteinExistence type="inferred from homology"/>
<feature type="binding site" evidence="9">
    <location>
        <position position="136"/>
    </location>
    <ligand>
        <name>Ni(2+)</name>
        <dbReference type="ChEBI" id="CHEBI:49786"/>
    </ligand>
</feature>
<dbReference type="SUPFAM" id="SSF51182">
    <property type="entry name" value="RmlC-like cupins"/>
    <property type="match status" value="1"/>
</dbReference>
<dbReference type="GO" id="GO:0016151">
    <property type="term" value="F:nickel cation binding"/>
    <property type="evidence" value="ECO:0007669"/>
    <property type="project" value="UniProtKB-UniRule"/>
</dbReference>
<feature type="binding site" evidence="9">
    <location>
        <position position="136"/>
    </location>
    <ligand>
        <name>Fe(2+)</name>
        <dbReference type="ChEBI" id="CHEBI:29033"/>
    </ligand>
</feature>
<dbReference type="GO" id="GO:0010308">
    <property type="term" value="F:acireductone dioxygenase (Ni2+-requiring) activity"/>
    <property type="evidence" value="ECO:0007669"/>
    <property type="project" value="UniProtKB-UniRule"/>
</dbReference>
<dbReference type="Pfam" id="PF03079">
    <property type="entry name" value="ARD"/>
    <property type="match status" value="1"/>
</dbReference>
<feature type="binding site" evidence="9">
    <location>
        <position position="97"/>
    </location>
    <ligand>
        <name>Fe(2+)</name>
        <dbReference type="ChEBI" id="CHEBI:29033"/>
    </ligand>
</feature>
<dbReference type="EC" id="1.13.11.53" evidence="9"/>
<evidence type="ECO:0000256" key="8">
    <source>
        <dbReference type="ARBA" id="ARBA00023167"/>
    </source>
</evidence>
<evidence type="ECO:0000256" key="4">
    <source>
        <dbReference type="ARBA" id="ARBA00022723"/>
    </source>
</evidence>
<evidence type="ECO:0000256" key="1">
    <source>
        <dbReference type="ARBA" id="ARBA00000428"/>
    </source>
</evidence>
<comment type="pathway">
    <text evidence="9">Amino-acid biosynthesis; L-methionine biosynthesis via salvage pathway; L-methionine from S-methyl-5-thio-alpha-D-ribose 1-phosphate: step 5/6.</text>
</comment>
<sequence length="174" mass="19676">MTHLYLPHTDQEITDFPQIKSFLSGQGVDLDRWEASFPLSETDSQERVLAAYAHKVNPYMKAHGFLTADVINVHPGTPNLDALRAKFLKEHTHSENEVRFFVDGSGVFWFHFEDGQVARLVCTQGDFLSVPKGAKHWFDLAPGYFVKAIRIFTNPEGWVAAYTGSKIEESYEGP</sequence>
<feature type="site" description="Important to generate the dianion" evidence="9">
    <location>
        <position position="99"/>
    </location>
</feature>
<dbReference type="InterPro" id="IPR023956">
    <property type="entry name" value="ARD_bac"/>
</dbReference>
<evidence type="ECO:0000256" key="2">
    <source>
        <dbReference type="ARBA" id="ARBA00022596"/>
    </source>
</evidence>
<dbReference type="InterPro" id="IPR014710">
    <property type="entry name" value="RmlC-like_jellyroll"/>
</dbReference>
<keyword evidence="3 9" id="KW-0028">Amino-acid biosynthesis</keyword>
<comment type="catalytic activity">
    <reaction evidence="9">
        <text>1,2-dihydroxy-5-(methylsulfanyl)pent-1-en-3-one + O2 = 3-(methylsulfanyl)propanoate + CO + formate + 2 H(+)</text>
        <dbReference type="Rhea" id="RHEA:14161"/>
        <dbReference type="ChEBI" id="CHEBI:15378"/>
        <dbReference type="ChEBI" id="CHEBI:15379"/>
        <dbReference type="ChEBI" id="CHEBI:15740"/>
        <dbReference type="ChEBI" id="CHEBI:17245"/>
        <dbReference type="ChEBI" id="CHEBI:49016"/>
        <dbReference type="ChEBI" id="CHEBI:49252"/>
        <dbReference type="EC" id="1.13.11.53"/>
    </reaction>
</comment>
<evidence type="ECO:0000313" key="11">
    <source>
        <dbReference type="Proteomes" id="UP000177583"/>
    </source>
</evidence>
<feature type="site" description="May play a role in metal incorporation in vivo" evidence="9">
    <location>
        <position position="90"/>
    </location>
</feature>
<accession>A0A1F6GRK8</accession>
<evidence type="ECO:0000256" key="3">
    <source>
        <dbReference type="ARBA" id="ARBA00022605"/>
    </source>
</evidence>
<comment type="caution">
    <text evidence="10">The sequence shown here is derived from an EMBL/GenBank/DDBJ whole genome shotgun (WGS) entry which is preliminary data.</text>
</comment>
<dbReference type="PANTHER" id="PTHR23418:SF0">
    <property type="entry name" value="ACIREDUCTONE DIOXYGENASE"/>
    <property type="match status" value="1"/>
</dbReference>
<keyword evidence="4 9" id="KW-0479">Metal-binding</keyword>
<organism evidence="10 11">
    <name type="scientific">Candidatus Lambdaproteobacteria bacterium RIFOXYD2_FULL_56_26</name>
    <dbReference type="NCBI Taxonomy" id="1817773"/>
    <lineage>
        <taxon>Bacteria</taxon>
        <taxon>Pseudomonadati</taxon>
        <taxon>Pseudomonadota</taxon>
        <taxon>Candidatus Lambdaproteobacteria</taxon>
    </lineage>
</organism>
<evidence type="ECO:0000256" key="9">
    <source>
        <dbReference type="HAMAP-Rule" id="MF_01682"/>
    </source>
</evidence>
<comment type="cofactor">
    <cofactor evidence="9">
        <name>Fe(2+)</name>
        <dbReference type="ChEBI" id="CHEBI:29033"/>
    </cofactor>
    <text evidence="9">Binds 1 Fe(2+) cation per monomer.</text>
</comment>
<dbReference type="Gene3D" id="2.60.120.10">
    <property type="entry name" value="Jelly Rolls"/>
    <property type="match status" value="1"/>
</dbReference>
<comment type="function">
    <text evidence="9">Catalyzes 2 different reactions between oxygene and the acireductone 1,2-dihydroxy-3-keto-5-methylthiopentene (DHK-MTPene) depending upon the metal bound in the active site. Fe-containing acireductone dioxygenase (Fe-ARD) produces formate and 2-keto-4-methylthiobutyrate (KMTB), the alpha-ketoacid precursor of methionine in the methionine recycle pathway. Ni-containing acireductone dioxygenase (Ni-ARD) produces methylthiopropionate, carbon monoxide and formate, and does not lie on the methionine recycle pathway.</text>
</comment>
<comment type="caution">
    <text evidence="9">Lacks conserved residue(s) required for the propagation of feature annotation.</text>
</comment>
<feature type="binding site" evidence="9">
    <location>
        <position position="91"/>
    </location>
    <ligand>
        <name>Fe(2+)</name>
        <dbReference type="ChEBI" id="CHEBI:29033"/>
    </ligand>
</feature>
<comment type="cofactor">
    <cofactor evidence="9">
        <name>Ni(2+)</name>
        <dbReference type="ChEBI" id="CHEBI:49786"/>
    </cofactor>
    <text evidence="9">Binds 1 nickel ion per monomer.</text>
</comment>
<keyword evidence="2 9" id="KW-0533">Nickel</keyword>
<dbReference type="Proteomes" id="UP000177583">
    <property type="component" value="Unassembled WGS sequence"/>
</dbReference>
<dbReference type="AlphaFoldDB" id="A0A1F6GRK8"/>
<dbReference type="HAMAP" id="MF_01682">
    <property type="entry name" value="Salvage_MtnD"/>
    <property type="match status" value="1"/>
</dbReference>
<keyword evidence="5 9" id="KW-0223">Dioxygenase</keyword>
<reference evidence="10 11" key="1">
    <citation type="journal article" date="2016" name="Nat. Commun.">
        <title>Thousands of microbial genomes shed light on interconnected biogeochemical processes in an aquifer system.</title>
        <authorList>
            <person name="Anantharaman K."/>
            <person name="Brown C.T."/>
            <person name="Hug L.A."/>
            <person name="Sharon I."/>
            <person name="Castelle C.J."/>
            <person name="Probst A.J."/>
            <person name="Thomas B.C."/>
            <person name="Singh A."/>
            <person name="Wilkins M.J."/>
            <person name="Karaoz U."/>
            <person name="Brodie E.L."/>
            <person name="Williams K.H."/>
            <person name="Hubbard S.S."/>
            <person name="Banfield J.F."/>
        </authorList>
    </citation>
    <scope>NUCLEOTIDE SEQUENCE [LARGE SCALE GENOMIC DNA]</scope>
</reference>
<keyword evidence="7 9" id="KW-0408">Iron</keyword>
<evidence type="ECO:0000256" key="5">
    <source>
        <dbReference type="ARBA" id="ARBA00022964"/>
    </source>
</evidence>
<keyword evidence="6 9" id="KW-0560">Oxidoreductase</keyword>
<dbReference type="GO" id="GO:0019509">
    <property type="term" value="P:L-methionine salvage from methylthioadenosine"/>
    <property type="evidence" value="ECO:0007669"/>
    <property type="project" value="UniProtKB-UniRule"/>
</dbReference>
<evidence type="ECO:0000256" key="6">
    <source>
        <dbReference type="ARBA" id="ARBA00023002"/>
    </source>
</evidence>
<dbReference type="GO" id="GO:0005506">
    <property type="term" value="F:iron ion binding"/>
    <property type="evidence" value="ECO:0007669"/>
    <property type="project" value="UniProtKB-UniRule"/>
</dbReference>
<evidence type="ECO:0000256" key="7">
    <source>
        <dbReference type="ARBA" id="ARBA00023004"/>
    </source>
</evidence>
<dbReference type="GO" id="GO:0010309">
    <property type="term" value="F:acireductone dioxygenase [iron(II)-requiring] activity"/>
    <property type="evidence" value="ECO:0007669"/>
    <property type="project" value="UniProtKB-UniRule"/>
</dbReference>
<feature type="binding site" evidence="9">
    <location>
        <position position="93"/>
    </location>
    <ligand>
        <name>Fe(2+)</name>
        <dbReference type="ChEBI" id="CHEBI:29033"/>
    </ligand>
</feature>
<comment type="similarity">
    <text evidence="9">Belongs to the acireductone dioxygenase (ARD) family.</text>
</comment>
<dbReference type="EMBL" id="MFNF01000043">
    <property type="protein sequence ID" value="OGH00710.1"/>
    <property type="molecule type" value="Genomic_DNA"/>
</dbReference>
<name>A0A1F6GRK8_9PROT</name>
<dbReference type="EC" id="1.13.11.54" evidence="9"/>
<dbReference type="InterPro" id="IPR011051">
    <property type="entry name" value="RmlC_Cupin_sf"/>
</dbReference>
<dbReference type="UniPathway" id="UPA00904">
    <property type="reaction ID" value="UER00878"/>
</dbReference>
<keyword evidence="8 9" id="KW-0486">Methionine biosynthesis</keyword>
<feature type="binding site" evidence="9">
    <location>
        <position position="91"/>
    </location>
    <ligand>
        <name>Ni(2+)</name>
        <dbReference type="ChEBI" id="CHEBI:49786"/>
    </ligand>
</feature>
<feature type="binding site" evidence="9">
    <location>
        <position position="93"/>
    </location>
    <ligand>
        <name>Ni(2+)</name>
        <dbReference type="ChEBI" id="CHEBI:49786"/>
    </ligand>
</feature>
<comment type="catalytic activity">
    <reaction evidence="1 9">
        <text>1,2-dihydroxy-5-(methylsulfanyl)pent-1-en-3-one + O2 = 4-methylsulfanyl-2-oxobutanoate + formate + 2 H(+)</text>
        <dbReference type="Rhea" id="RHEA:24504"/>
        <dbReference type="ChEBI" id="CHEBI:15378"/>
        <dbReference type="ChEBI" id="CHEBI:15379"/>
        <dbReference type="ChEBI" id="CHEBI:15740"/>
        <dbReference type="ChEBI" id="CHEBI:16723"/>
        <dbReference type="ChEBI" id="CHEBI:49252"/>
        <dbReference type="EC" id="1.13.11.54"/>
    </reaction>
</comment>
<evidence type="ECO:0000313" key="10">
    <source>
        <dbReference type="EMBL" id="OGH00710.1"/>
    </source>
</evidence>